<sequence>MWNRTNTYRVELLAQVSTGVNSPHMSEQECIALAVRYARKTHEGPLHYLVVEGSSGSNGLCIKTRAEPFGATGSVRAPVVSHGQLMRALHCKEESRVVVLVFLDVFEGDIYLTSDDEVRNVLVWRTATTEEAVQLSSLSSVSTDFRKTALQAANEKQHLLEKNNARNKKLVKDCKNHNVLSAQSLSSKTNSRLLVSRRDIYDVGLELQRSQNGKICPMVPPPVPDKPLSVVMLFNQKKASLSKAAGKGSKTVKNSGQHILSLAPVPQDLIAYQYRSEVLASDVPKIVAETKKKGNKLKRKPAMVMRQQLAEHVHGTTRIAGPVVPLPQWFSWMAIPSWIARPIFYQDFYPKYHPPMIAAPPTQRRLVAPPPPDYSGKKRSVLRTSSLSSQEESSGSDNEAHHSPKESLRGKKMVTFNYLATVKLV</sequence>
<dbReference type="RefSeq" id="XP_022643726.1">
    <property type="nucleotide sequence ID" value="XM_022787991.1"/>
</dbReference>
<evidence type="ECO:0000256" key="1">
    <source>
        <dbReference type="SAM" id="MobiDB-lite"/>
    </source>
</evidence>
<evidence type="ECO:0000313" key="2">
    <source>
        <dbReference type="EnsemblMetazoa" id="XP_022643726"/>
    </source>
</evidence>
<dbReference type="Proteomes" id="UP000594260">
    <property type="component" value="Unplaced"/>
</dbReference>
<feature type="compositionally biased region" description="Basic and acidic residues" evidence="1">
    <location>
        <begin position="398"/>
        <end position="407"/>
    </location>
</feature>
<reference evidence="2" key="1">
    <citation type="submission" date="2021-01" db="UniProtKB">
        <authorList>
            <consortium name="EnsemblMetazoa"/>
        </authorList>
    </citation>
    <scope>IDENTIFICATION</scope>
</reference>
<dbReference type="KEGG" id="vde:111242996"/>
<dbReference type="EnsemblMetazoa" id="XM_022787991">
    <property type="protein sequence ID" value="XP_022643726"/>
    <property type="gene ID" value="LOC111242996"/>
</dbReference>
<feature type="compositionally biased region" description="Low complexity" evidence="1">
    <location>
        <begin position="385"/>
        <end position="396"/>
    </location>
</feature>
<dbReference type="AlphaFoldDB" id="A0A7M7IZA3"/>
<dbReference type="OMA" id="FNYMTKV"/>
<organism evidence="2 3">
    <name type="scientific">Varroa destructor</name>
    <name type="common">Honeybee mite</name>
    <dbReference type="NCBI Taxonomy" id="109461"/>
    <lineage>
        <taxon>Eukaryota</taxon>
        <taxon>Metazoa</taxon>
        <taxon>Ecdysozoa</taxon>
        <taxon>Arthropoda</taxon>
        <taxon>Chelicerata</taxon>
        <taxon>Arachnida</taxon>
        <taxon>Acari</taxon>
        <taxon>Parasitiformes</taxon>
        <taxon>Mesostigmata</taxon>
        <taxon>Gamasina</taxon>
        <taxon>Dermanyssoidea</taxon>
        <taxon>Varroidae</taxon>
        <taxon>Varroa</taxon>
    </lineage>
</organism>
<proteinExistence type="predicted"/>
<keyword evidence="3" id="KW-1185">Reference proteome</keyword>
<feature type="region of interest" description="Disordered" evidence="1">
    <location>
        <begin position="363"/>
        <end position="407"/>
    </location>
</feature>
<name>A0A7M7IZA3_VARDE</name>
<accession>A0A7M7IZA3</accession>
<dbReference type="GeneID" id="111242996"/>
<protein>
    <submittedName>
        <fullName evidence="2">Uncharacterized protein</fullName>
    </submittedName>
</protein>
<dbReference type="InParanoid" id="A0A7M7IZA3"/>
<evidence type="ECO:0000313" key="3">
    <source>
        <dbReference type="Proteomes" id="UP000594260"/>
    </source>
</evidence>